<comment type="similarity">
    <text evidence="10">Belongs to the insect chemoreceptor superfamily. Heteromeric odorant receptor channel (TC 1.A.69) family.</text>
</comment>
<proteinExistence type="inferred from homology"/>
<dbReference type="GO" id="GO:0005886">
    <property type="term" value="C:plasma membrane"/>
    <property type="evidence" value="ECO:0007669"/>
    <property type="project" value="UniProtKB-SubCell"/>
</dbReference>
<evidence type="ECO:0000256" key="5">
    <source>
        <dbReference type="ARBA" id="ARBA00022725"/>
    </source>
</evidence>
<feature type="transmembrane region" description="Helical" evidence="10">
    <location>
        <begin position="306"/>
        <end position="326"/>
    </location>
</feature>
<organism evidence="11 12">
    <name type="scientific">Spodoptera frugiperda</name>
    <name type="common">Fall armyworm</name>
    <dbReference type="NCBI Taxonomy" id="7108"/>
    <lineage>
        <taxon>Eukaryota</taxon>
        <taxon>Metazoa</taxon>
        <taxon>Ecdysozoa</taxon>
        <taxon>Arthropoda</taxon>
        <taxon>Hexapoda</taxon>
        <taxon>Insecta</taxon>
        <taxon>Pterygota</taxon>
        <taxon>Neoptera</taxon>
        <taxon>Endopterygota</taxon>
        <taxon>Lepidoptera</taxon>
        <taxon>Glossata</taxon>
        <taxon>Ditrysia</taxon>
        <taxon>Noctuoidea</taxon>
        <taxon>Noctuidae</taxon>
        <taxon>Amphipyrinae</taxon>
        <taxon>Spodoptera</taxon>
    </lineage>
</organism>
<evidence type="ECO:0000256" key="1">
    <source>
        <dbReference type="ARBA" id="ARBA00004651"/>
    </source>
</evidence>
<evidence type="ECO:0000256" key="8">
    <source>
        <dbReference type="ARBA" id="ARBA00023170"/>
    </source>
</evidence>
<feature type="transmembrane region" description="Helical" evidence="10">
    <location>
        <begin position="45"/>
        <end position="63"/>
    </location>
</feature>
<dbReference type="Proteomes" id="UP000829999">
    <property type="component" value="Chromosome 30"/>
</dbReference>
<evidence type="ECO:0000256" key="7">
    <source>
        <dbReference type="ARBA" id="ARBA00023136"/>
    </source>
</evidence>
<dbReference type="GO" id="GO:0004984">
    <property type="term" value="F:olfactory receptor activity"/>
    <property type="evidence" value="ECO:0007669"/>
    <property type="project" value="InterPro"/>
</dbReference>
<sequence length="401" mass="47148">MVVNTTTLFNMEDKLAYMGVKPHLKNLNFCGFYQLDPNSAKMKRILHTAFMRLIFFLILLYTGQQIMKVYQDRDDLNKVMDTMFLLLTNSDSIYKQIVLWKKANRIEILLNIMKGPIFNQKKPEHREYLLATARQARLLLRVFNTVALSTCLLWVLYPVILYVQRKPVEFAIWLPFDANLSPQFYFVAFYVWVQTSWLAFSNTTMDVFITFFLTQCKTQLSILRLDLENIVQNCKEEALMSRKDFNVVLERRFRIVLLHYDEIIKFSGVIQEVFSGAVLYQFLVSGWIICTTAYRTVNIDPMSVEFVSMLMYMCCILTELFIFCFYGNEVTHESEKLIESIYASDWLEIPAEYRRAVIIFMERIKRSINLVAGDLIPLSNSTFVSVLRSSYTFYAFLKNTN</sequence>
<dbReference type="InterPro" id="IPR004117">
    <property type="entry name" value="7tm6_olfct_rcpt"/>
</dbReference>
<evidence type="ECO:0000256" key="2">
    <source>
        <dbReference type="ARBA" id="ARBA00022475"/>
    </source>
</evidence>
<dbReference type="PANTHER" id="PTHR21137">
    <property type="entry name" value="ODORANT RECEPTOR"/>
    <property type="match status" value="1"/>
</dbReference>
<keyword evidence="11" id="KW-1185">Reference proteome</keyword>
<evidence type="ECO:0000256" key="4">
    <source>
        <dbReference type="ARBA" id="ARBA00022692"/>
    </source>
</evidence>
<comment type="caution">
    <text evidence="10">Lacks conserved residue(s) required for the propagation of feature annotation.</text>
</comment>
<feature type="transmembrane region" description="Helical" evidence="10">
    <location>
        <begin position="273"/>
        <end position="294"/>
    </location>
</feature>
<dbReference type="RefSeq" id="XP_035441159.2">
    <property type="nucleotide sequence ID" value="XM_035585266.2"/>
</dbReference>
<evidence type="ECO:0000256" key="3">
    <source>
        <dbReference type="ARBA" id="ARBA00022606"/>
    </source>
</evidence>
<keyword evidence="3 10" id="KW-0716">Sensory transduction</keyword>
<reference evidence="12" key="1">
    <citation type="submission" date="2025-08" db="UniProtKB">
        <authorList>
            <consortium name="RefSeq"/>
        </authorList>
    </citation>
    <scope>IDENTIFICATION</scope>
    <source>
        <tissue evidence="12">Whole larval tissue</tissue>
    </source>
</reference>
<dbReference type="AlphaFoldDB" id="A0A9R0D5T3"/>
<keyword evidence="9 10" id="KW-0807">Transducer</keyword>
<keyword evidence="2" id="KW-1003">Cell membrane</keyword>
<dbReference type="SMR" id="A0A9R0D5T3"/>
<dbReference type="GO" id="GO:0005549">
    <property type="term" value="F:odorant binding"/>
    <property type="evidence" value="ECO:0007669"/>
    <property type="project" value="InterPro"/>
</dbReference>
<protein>
    <recommendedName>
        <fullName evidence="10">Odorant receptor</fullName>
    </recommendedName>
</protein>
<feature type="transmembrane region" description="Helical" evidence="10">
    <location>
        <begin position="138"/>
        <end position="163"/>
    </location>
</feature>
<keyword evidence="6 10" id="KW-1133">Transmembrane helix</keyword>
<dbReference type="PANTHER" id="PTHR21137:SF35">
    <property type="entry name" value="ODORANT RECEPTOR 19A-RELATED"/>
    <property type="match status" value="1"/>
</dbReference>
<dbReference type="OrthoDB" id="5846619at2759"/>
<comment type="subcellular location">
    <subcellularLocation>
        <location evidence="1 10">Cell membrane</location>
        <topology evidence="1 10">Multi-pass membrane protein</topology>
    </subcellularLocation>
</comment>
<accession>A0A9R0D5T3</accession>
<evidence type="ECO:0000256" key="9">
    <source>
        <dbReference type="ARBA" id="ARBA00023224"/>
    </source>
</evidence>
<evidence type="ECO:0000256" key="10">
    <source>
        <dbReference type="RuleBase" id="RU351113"/>
    </source>
</evidence>
<evidence type="ECO:0000256" key="6">
    <source>
        <dbReference type="ARBA" id="ARBA00022989"/>
    </source>
</evidence>
<keyword evidence="8 10" id="KW-0675">Receptor</keyword>
<dbReference type="GeneID" id="118269900"/>
<gene>
    <name evidence="12" type="primary">LOC118269900</name>
</gene>
<keyword evidence="4 10" id="KW-0812">Transmembrane</keyword>
<dbReference type="Pfam" id="PF02949">
    <property type="entry name" value="7tm_6"/>
    <property type="match status" value="1"/>
</dbReference>
<name>A0A9R0D5T3_SPOFR</name>
<keyword evidence="7 10" id="KW-0472">Membrane</keyword>
<keyword evidence="5 10" id="KW-0552">Olfaction</keyword>
<feature type="transmembrane region" description="Helical" evidence="10">
    <location>
        <begin position="183"/>
        <end position="200"/>
    </location>
</feature>
<dbReference type="GO" id="GO:0007165">
    <property type="term" value="P:signal transduction"/>
    <property type="evidence" value="ECO:0007669"/>
    <property type="project" value="UniProtKB-KW"/>
</dbReference>
<evidence type="ECO:0000313" key="12">
    <source>
        <dbReference type="RefSeq" id="XP_035441159.2"/>
    </source>
</evidence>
<evidence type="ECO:0000313" key="11">
    <source>
        <dbReference type="Proteomes" id="UP000829999"/>
    </source>
</evidence>